<keyword evidence="3" id="KW-1185">Reference proteome</keyword>
<dbReference type="Proteomes" id="UP000005365">
    <property type="component" value="Unassembled WGS sequence"/>
</dbReference>
<evidence type="ECO:0000313" key="3">
    <source>
        <dbReference type="Proteomes" id="UP000005365"/>
    </source>
</evidence>
<evidence type="ECO:0000313" key="2">
    <source>
        <dbReference type="EMBL" id="EET43993.1"/>
    </source>
</evidence>
<dbReference type="Pfam" id="PF13333">
    <property type="entry name" value="rve_2"/>
    <property type="match status" value="1"/>
</dbReference>
<proteinExistence type="predicted"/>
<sequence>MQLKGNFGNNAPMQGFFAVMKTDCFAVQGELMMDELMKQIEDYMDSYNQERCSSKLKSRVLSHIEPGLL</sequence>
<comment type="caution">
    <text evidence="2">The sequence shown here is derived from an EMBL/GenBank/DDBJ whole genome shotgun (WGS) entry which is preliminary data.</text>
</comment>
<name>C6M6M2_NEISI</name>
<accession>C6M6M2</accession>
<dbReference type="EMBL" id="ACKO02000013">
    <property type="protein sequence ID" value="EET43993.1"/>
    <property type="molecule type" value="Genomic_DNA"/>
</dbReference>
<dbReference type="GO" id="GO:0015074">
    <property type="term" value="P:DNA integration"/>
    <property type="evidence" value="ECO:0007669"/>
    <property type="project" value="InterPro"/>
</dbReference>
<dbReference type="AlphaFoldDB" id="C6M6M2"/>
<feature type="domain" description="Integrase catalytic" evidence="1">
    <location>
        <begin position="15"/>
        <end position="57"/>
    </location>
</feature>
<reference evidence="2" key="1">
    <citation type="submission" date="2009-07" db="EMBL/GenBank/DDBJ databases">
        <authorList>
            <person name="Weinstock G."/>
            <person name="Sodergren E."/>
            <person name="Clifton S."/>
            <person name="Fulton L."/>
            <person name="Fulton B."/>
            <person name="Courtney L."/>
            <person name="Fronick C."/>
            <person name="Harrison M."/>
            <person name="Strong C."/>
            <person name="Farmer C."/>
            <person name="Delahaunty K."/>
            <person name="Markovic C."/>
            <person name="Hall O."/>
            <person name="Minx P."/>
            <person name="Tomlinson C."/>
            <person name="Mitreva M."/>
            <person name="Nelson J."/>
            <person name="Hou S."/>
            <person name="Wollam A."/>
            <person name="Pepin K.H."/>
            <person name="Johnson M."/>
            <person name="Bhonagiri V."/>
            <person name="Nash W.E."/>
            <person name="Warren W."/>
            <person name="Chinwalla A."/>
            <person name="Mardis E.R."/>
            <person name="Wilson R.K."/>
        </authorList>
    </citation>
    <scope>NUCLEOTIDE SEQUENCE [LARGE SCALE GENOMIC DNA]</scope>
    <source>
        <strain evidence="2">ATCC 29256</strain>
    </source>
</reference>
<dbReference type="InterPro" id="IPR001584">
    <property type="entry name" value="Integrase_cat-core"/>
</dbReference>
<dbReference type="RefSeq" id="WP_003759217.1">
    <property type="nucleotide sequence ID" value="NZ_ACKO02000013.1"/>
</dbReference>
<protein>
    <recommendedName>
        <fullName evidence="1">Integrase catalytic domain-containing protein</fullName>
    </recommendedName>
</protein>
<organism evidence="2 3">
    <name type="scientific">Neisseria sicca ATCC 29256</name>
    <dbReference type="NCBI Taxonomy" id="547045"/>
    <lineage>
        <taxon>Bacteria</taxon>
        <taxon>Pseudomonadati</taxon>
        <taxon>Pseudomonadota</taxon>
        <taxon>Betaproteobacteria</taxon>
        <taxon>Neisseriales</taxon>
        <taxon>Neisseriaceae</taxon>
        <taxon>Neisseria</taxon>
    </lineage>
</organism>
<gene>
    <name evidence="2" type="ORF">NEISICOT_02174</name>
</gene>
<evidence type="ECO:0000259" key="1">
    <source>
        <dbReference type="Pfam" id="PF13333"/>
    </source>
</evidence>